<dbReference type="HOGENOM" id="CLU_396603_0_0_1"/>
<evidence type="ECO:0000313" key="1">
    <source>
        <dbReference type="EMBL" id="CCA22982.1"/>
    </source>
</evidence>
<gene>
    <name evidence="1" type="primary">AlNc14C175G8099</name>
    <name evidence="1" type="ORF">ALNC14_091250</name>
</gene>
<reference evidence="1" key="1">
    <citation type="journal article" date="2011" name="PLoS Biol.">
        <title>Gene gain and loss during evolution of obligate parasitism in the white rust pathogen of Arabidopsis thaliana.</title>
        <authorList>
            <person name="Kemen E."/>
            <person name="Gardiner A."/>
            <person name="Schultz-Larsen T."/>
            <person name="Kemen A.C."/>
            <person name="Balmuth A.L."/>
            <person name="Robert-Seilaniantz A."/>
            <person name="Bailey K."/>
            <person name="Holub E."/>
            <person name="Studholme D.J."/>
            <person name="Maclean D."/>
            <person name="Jones J.D."/>
        </authorList>
    </citation>
    <scope>NUCLEOTIDE SEQUENCE</scope>
</reference>
<organism evidence="1">
    <name type="scientific">Albugo laibachii Nc14</name>
    <dbReference type="NCBI Taxonomy" id="890382"/>
    <lineage>
        <taxon>Eukaryota</taxon>
        <taxon>Sar</taxon>
        <taxon>Stramenopiles</taxon>
        <taxon>Oomycota</taxon>
        <taxon>Peronosporomycetes</taxon>
        <taxon>Albuginales</taxon>
        <taxon>Albuginaceae</taxon>
        <taxon>Albugo</taxon>
    </lineage>
</organism>
<sequence length="736" mass="84105">MKIRVIGRYCAELTSNICYSKQPLNTIEEQSMWRSRVCALLLALLVLQCNGTRPSYAHKVRGVLSVGINRDSTFYLCQKCLVQFLGIARTHTLEVRSDIRFLLVEGHSDILRAFVSFCSVPHICTIKAASSLFYDINHFTHAHHQQPQHFYEPDTIEESLFQLAEFEVSTKQVIPFSTNPLYKKHDLSTFIRKQAANVPIFFSKELEKRHIAPGMKSLGEVRERSSSTTFQDQKAIDSSIQCIVIPGMLTFATCRECLAMHSKQFAVRCYFLFHKSRKTSAQLCVLYGKFELTDIVENCNREFCAGMFTWEPQDCQKMDYIFPMHRQMLQAQKTSDTSESELNEARSDENAMDLASLKHIVKTIAFKKIGKPLPKVESSLDAFTYLNTLRMVDPNSYICINITAKQSARWRCIKCVLKSTDGSRLVLLSSLQHSMILTYGNRKAVVCNSCRNIQMLHSPSCADFLQKHVQTIETHEKPSELHLPTTVHAYCIVGYYSPSSKNKCTVCMRNVLSPESKIYAISDVSIMIETQKNEQAFDELFMICHAVKKCARIQQVPHAFCSVHRSQISVDSIQRSLQNGRHIFTEKNTPVGIWPPQTHRFVSKVGKFTSQTKIYPQSELGIGSETLLPYKNIALVYYRHEADGRFDCILCLIEHTEVFFVDSKTASMGGYVWMRQAPSNIFKLCVGKICTSLAYDAHSQQMVRPVGLRQVTRDDIVLDKMMLERKRQRGRRALAR</sequence>
<reference evidence="1" key="2">
    <citation type="submission" date="2011-02" db="EMBL/GenBank/DDBJ databases">
        <authorList>
            <person name="MacLean D."/>
        </authorList>
    </citation>
    <scope>NUCLEOTIDE SEQUENCE</scope>
</reference>
<dbReference type="EMBL" id="FR824220">
    <property type="protein sequence ID" value="CCA22982.1"/>
    <property type="molecule type" value="Genomic_DNA"/>
</dbReference>
<proteinExistence type="predicted"/>
<accession>F0WNT9</accession>
<dbReference type="AlphaFoldDB" id="F0WNT9"/>
<name>F0WNT9_9STRA</name>
<protein>
    <submittedName>
        <fullName evidence="1">AlNc14C175G8099 protein</fullName>
    </submittedName>
</protein>